<evidence type="ECO:0000256" key="1">
    <source>
        <dbReference type="SAM" id="SignalP"/>
    </source>
</evidence>
<keyword evidence="3" id="KW-1185">Reference proteome</keyword>
<accession>A0A1M6CVF3</accession>
<feature type="signal peptide" evidence="1">
    <location>
        <begin position="1"/>
        <end position="22"/>
    </location>
</feature>
<proteinExistence type="predicted"/>
<feature type="chain" id="PRO_5012883937" description="DUF4136 domain-containing protein" evidence="1">
    <location>
        <begin position="23"/>
        <end position="225"/>
    </location>
</feature>
<organism evidence="2 3">
    <name type="scientific">Aquimarina spongiae</name>
    <dbReference type="NCBI Taxonomy" id="570521"/>
    <lineage>
        <taxon>Bacteria</taxon>
        <taxon>Pseudomonadati</taxon>
        <taxon>Bacteroidota</taxon>
        <taxon>Flavobacteriia</taxon>
        <taxon>Flavobacteriales</taxon>
        <taxon>Flavobacteriaceae</taxon>
        <taxon>Aquimarina</taxon>
    </lineage>
</organism>
<sequence>MKTTRKLLVVLFILGTMIGCNDSIDSTEFNFTELARSLEVSDLENFTVKAITDSIPVTRDDLNSMRTVVKVFNGKDDAGVTIPGFGGLKLGKKETSLNVYYVETKIVRRQNDTVVYGIGYSTHYLFKKLKRGIDISNLASVAASAQLQSNRTSVYYSLQTFGIKSRELVNYFKPQVNSNFDVDGFGVIQSSIDGIHNVLADSLLSKRTQFTPMELKFVKPTDLQQ</sequence>
<dbReference type="PROSITE" id="PS51257">
    <property type="entry name" value="PROKAR_LIPOPROTEIN"/>
    <property type="match status" value="1"/>
</dbReference>
<dbReference type="EMBL" id="FQYP01000002">
    <property type="protein sequence ID" value="SHI64939.1"/>
    <property type="molecule type" value="Genomic_DNA"/>
</dbReference>
<dbReference type="Proteomes" id="UP000184432">
    <property type="component" value="Unassembled WGS sequence"/>
</dbReference>
<dbReference type="RefSeq" id="WP_139241918.1">
    <property type="nucleotide sequence ID" value="NZ_FQYP01000002.1"/>
</dbReference>
<reference evidence="3" key="1">
    <citation type="submission" date="2016-11" db="EMBL/GenBank/DDBJ databases">
        <authorList>
            <person name="Varghese N."/>
            <person name="Submissions S."/>
        </authorList>
    </citation>
    <scope>NUCLEOTIDE SEQUENCE [LARGE SCALE GENOMIC DNA]</scope>
    <source>
        <strain evidence="3">DSM 22623</strain>
    </source>
</reference>
<gene>
    <name evidence="2" type="ORF">SAMN04488508_102298</name>
</gene>
<dbReference type="AlphaFoldDB" id="A0A1M6CVF3"/>
<dbReference type="STRING" id="570521.SAMN04488508_102298"/>
<evidence type="ECO:0000313" key="3">
    <source>
        <dbReference type="Proteomes" id="UP000184432"/>
    </source>
</evidence>
<evidence type="ECO:0000313" key="2">
    <source>
        <dbReference type="EMBL" id="SHI64939.1"/>
    </source>
</evidence>
<protein>
    <recommendedName>
        <fullName evidence="4">DUF4136 domain-containing protein</fullName>
    </recommendedName>
</protein>
<name>A0A1M6CVF3_9FLAO</name>
<keyword evidence="1" id="KW-0732">Signal</keyword>
<evidence type="ECO:0008006" key="4">
    <source>
        <dbReference type="Google" id="ProtNLM"/>
    </source>
</evidence>